<proteinExistence type="predicted"/>
<dbReference type="RefSeq" id="WP_197231488.1">
    <property type="nucleotide sequence ID" value="NZ_SJPV01000008.1"/>
</dbReference>
<feature type="signal peptide" evidence="2">
    <location>
        <begin position="1"/>
        <end position="21"/>
    </location>
</feature>
<reference evidence="3 4" key="1">
    <citation type="submission" date="2019-02" db="EMBL/GenBank/DDBJ databases">
        <title>Deep-cultivation of Planctomycetes and their phenomic and genomic characterization uncovers novel biology.</title>
        <authorList>
            <person name="Wiegand S."/>
            <person name="Jogler M."/>
            <person name="Boedeker C."/>
            <person name="Pinto D."/>
            <person name="Vollmers J."/>
            <person name="Rivas-Marin E."/>
            <person name="Kohn T."/>
            <person name="Peeters S.H."/>
            <person name="Heuer A."/>
            <person name="Rast P."/>
            <person name="Oberbeckmann S."/>
            <person name="Bunk B."/>
            <person name="Jeske O."/>
            <person name="Meyerdierks A."/>
            <person name="Storesund J.E."/>
            <person name="Kallscheuer N."/>
            <person name="Luecker S."/>
            <person name="Lage O.M."/>
            <person name="Pohl T."/>
            <person name="Merkel B.J."/>
            <person name="Hornburger P."/>
            <person name="Mueller R.-W."/>
            <person name="Bruemmer F."/>
            <person name="Labrenz M."/>
            <person name="Spormann A.M."/>
            <person name="Op Den Camp H."/>
            <person name="Overmann J."/>
            <person name="Amann R."/>
            <person name="Jetten M.S.M."/>
            <person name="Mascher T."/>
            <person name="Medema M.H."/>
            <person name="Devos D.P."/>
            <person name="Kaster A.-K."/>
            <person name="Ovreas L."/>
            <person name="Rohde M."/>
            <person name="Galperin M.Y."/>
            <person name="Jogler C."/>
        </authorList>
    </citation>
    <scope>NUCLEOTIDE SEQUENCE [LARGE SCALE GENOMIC DNA]</scope>
    <source>
        <strain evidence="3 4">Poly41</strain>
    </source>
</reference>
<sequence precursor="true">MSALTALLVFLASAIVPSGSAREPETTQQQVDLIELNHFVDSDGREVFQQVIFYDWSKASRRFHVRAWRLIKAPDQLPIRQFSPPMYHCSWYEDRVKRKVNAPTMRETWSQQDPERVNRKFLPEDQRVPLWPPAVAAKNDGPGHEESASRTQ</sequence>
<name>A0A5C6DBZ7_9BACT</name>
<accession>A0A5C6DBZ7</accession>
<protein>
    <recommendedName>
        <fullName evidence="5">Secreted protein</fullName>
    </recommendedName>
</protein>
<dbReference type="Proteomes" id="UP000319143">
    <property type="component" value="Unassembled WGS sequence"/>
</dbReference>
<evidence type="ECO:0000313" key="4">
    <source>
        <dbReference type="Proteomes" id="UP000319143"/>
    </source>
</evidence>
<comment type="caution">
    <text evidence="3">The sequence shown here is derived from an EMBL/GenBank/DDBJ whole genome shotgun (WGS) entry which is preliminary data.</text>
</comment>
<evidence type="ECO:0000313" key="3">
    <source>
        <dbReference type="EMBL" id="TWU34228.1"/>
    </source>
</evidence>
<feature type="chain" id="PRO_5022750610" description="Secreted protein" evidence="2">
    <location>
        <begin position="22"/>
        <end position="152"/>
    </location>
</feature>
<evidence type="ECO:0000256" key="1">
    <source>
        <dbReference type="SAM" id="MobiDB-lite"/>
    </source>
</evidence>
<keyword evidence="4" id="KW-1185">Reference proteome</keyword>
<dbReference type="EMBL" id="SJPV01000008">
    <property type="protein sequence ID" value="TWU34228.1"/>
    <property type="molecule type" value="Genomic_DNA"/>
</dbReference>
<gene>
    <name evidence="3" type="ORF">Poly41_43740</name>
</gene>
<feature type="region of interest" description="Disordered" evidence="1">
    <location>
        <begin position="121"/>
        <end position="152"/>
    </location>
</feature>
<keyword evidence="2" id="KW-0732">Signal</keyword>
<feature type="compositionally biased region" description="Basic and acidic residues" evidence="1">
    <location>
        <begin position="141"/>
        <end position="152"/>
    </location>
</feature>
<dbReference type="AlphaFoldDB" id="A0A5C6DBZ7"/>
<organism evidence="3 4">
    <name type="scientific">Novipirellula artificiosorum</name>
    <dbReference type="NCBI Taxonomy" id="2528016"/>
    <lineage>
        <taxon>Bacteria</taxon>
        <taxon>Pseudomonadati</taxon>
        <taxon>Planctomycetota</taxon>
        <taxon>Planctomycetia</taxon>
        <taxon>Pirellulales</taxon>
        <taxon>Pirellulaceae</taxon>
        <taxon>Novipirellula</taxon>
    </lineage>
</organism>
<evidence type="ECO:0008006" key="5">
    <source>
        <dbReference type="Google" id="ProtNLM"/>
    </source>
</evidence>
<evidence type="ECO:0000256" key="2">
    <source>
        <dbReference type="SAM" id="SignalP"/>
    </source>
</evidence>